<dbReference type="EMBL" id="JAHJDP010000004">
    <property type="protein sequence ID" value="MBU2689393.1"/>
    <property type="molecule type" value="Genomic_DNA"/>
</dbReference>
<gene>
    <name evidence="12" type="ORF">KJ970_00570</name>
</gene>
<dbReference type="InterPro" id="IPR016454">
    <property type="entry name" value="Cysteine_dSase"/>
</dbReference>
<evidence type="ECO:0000259" key="11">
    <source>
        <dbReference type="Pfam" id="PF00266"/>
    </source>
</evidence>
<keyword evidence="4" id="KW-0808">Transferase</keyword>
<dbReference type="Gene3D" id="3.40.640.10">
    <property type="entry name" value="Type I PLP-dependent aspartate aminotransferase-like (Major domain)"/>
    <property type="match status" value="1"/>
</dbReference>
<comment type="catalytic activity">
    <reaction evidence="10">
        <text>(sulfur carrier)-H + L-cysteine = (sulfur carrier)-SH + L-alanine</text>
        <dbReference type="Rhea" id="RHEA:43892"/>
        <dbReference type="Rhea" id="RHEA-COMP:14737"/>
        <dbReference type="Rhea" id="RHEA-COMP:14739"/>
        <dbReference type="ChEBI" id="CHEBI:29917"/>
        <dbReference type="ChEBI" id="CHEBI:35235"/>
        <dbReference type="ChEBI" id="CHEBI:57972"/>
        <dbReference type="ChEBI" id="CHEBI:64428"/>
        <dbReference type="EC" id="2.8.1.7"/>
    </reaction>
</comment>
<evidence type="ECO:0000256" key="3">
    <source>
        <dbReference type="ARBA" id="ARBA00012239"/>
    </source>
</evidence>
<dbReference type="PANTHER" id="PTHR11601">
    <property type="entry name" value="CYSTEINE DESULFURYLASE FAMILY MEMBER"/>
    <property type="match status" value="1"/>
</dbReference>
<evidence type="ECO:0000256" key="4">
    <source>
        <dbReference type="ARBA" id="ARBA00022679"/>
    </source>
</evidence>
<proteinExistence type="inferred from homology"/>
<evidence type="ECO:0000313" key="13">
    <source>
        <dbReference type="Proteomes" id="UP000777784"/>
    </source>
</evidence>
<organism evidence="12 13">
    <name type="scientific">Eiseniibacteriota bacterium</name>
    <dbReference type="NCBI Taxonomy" id="2212470"/>
    <lineage>
        <taxon>Bacteria</taxon>
        <taxon>Candidatus Eiseniibacteriota</taxon>
    </lineage>
</organism>
<dbReference type="InterPro" id="IPR015424">
    <property type="entry name" value="PyrdxlP-dep_Trfase"/>
</dbReference>
<keyword evidence="5" id="KW-0001">2Fe-2S</keyword>
<evidence type="ECO:0000256" key="9">
    <source>
        <dbReference type="ARBA" id="ARBA00023014"/>
    </source>
</evidence>
<dbReference type="GO" id="GO:0046872">
    <property type="term" value="F:metal ion binding"/>
    <property type="evidence" value="ECO:0007669"/>
    <property type="project" value="UniProtKB-KW"/>
</dbReference>
<keyword evidence="8" id="KW-0408">Iron</keyword>
<comment type="cofactor">
    <cofactor evidence="1">
        <name>pyridoxal 5'-phosphate</name>
        <dbReference type="ChEBI" id="CHEBI:597326"/>
    </cofactor>
</comment>
<evidence type="ECO:0000256" key="6">
    <source>
        <dbReference type="ARBA" id="ARBA00022723"/>
    </source>
</evidence>
<reference evidence="12" key="1">
    <citation type="submission" date="2021-05" db="EMBL/GenBank/DDBJ databases">
        <title>Energy efficiency and biological interactions define the core microbiome of deep oligotrophic groundwater.</title>
        <authorList>
            <person name="Mehrshad M."/>
            <person name="Lopez-Fernandez M."/>
            <person name="Bell E."/>
            <person name="Bernier-Latmani R."/>
            <person name="Bertilsson S."/>
            <person name="Dopson M."/>
        </authorList>
    </citation>
    <scope>NUCLEOTIDE SEQUENCE</scope>
    <source>
        <strain evidence="12">Modern_marine.mb.64</strain>
    </source>
</reference>
<dbReference type="SUPFAM" id="SSF53383">
    <property type="entry name" value="PLP-dependent transferases"/>
    <property type="match status" value="1"/>
</dbReference>
<dbReference type="InterPro" id="IPR015422">
    <property type="entry name" value="PyrdxlP-dep_Trfase_small"/>
</dbReference>
<sequence>MDYAATTPVDPRVLEAMMPYFKERFGNASSRHHAWGWEAEEATVMAREEVAQLIGAVAREIIFTSGATESNNLALRGVAEFHGIDGGAIVSSPVEHSSVLNAVRALAERDHTIHFLPIDSEGRVLLQGIDEIPNSTLLISVMLANHETGVLQPVEEIGRMCKERGILFHIDATQAVGKIPIAVDRLGADLLSLSGHKIYGPKGVGALYIRSRKPRVRLRALIEGGGQERGFRSGTLNVPGIAGLGAACRLAREQLEMDREQITRQRDELQRRLMSISGVHVHGGNAERVCHILNISAKDLTGEGLLTRLKGVAVSTGSACASGSLEPSHVLTAMGVAPQRARNAIRFSLGRMTTDEEVVASAYEMERAIVEARSAVSRKFADP</sequence>
<dbReference type="AlphaFoldDB" id="A0A948WAV5"/>
<evidence type="ECO:0000256" key="5">
    <source>
        <dbReference type="ARBA" id="ARBA00022714"/>
    </source>
</evidence>
<dbReference type="PANTHER" id="PTHR11601:SF34">
    <property type="entry name" value="CYSTEINE DESULFURASE"/>
    <property type="match status" value="1"/>
</dbReference>
<dbReference type="FunFam" id="3.40.640.10:FF:000003">
    <property type="entry name" value="Cysteine desulfurase IscS"/>
    <property type="match status" value="1"/>
</dbReference>
<evidence type="ECO:0000256" key="8">
    <source>
        <dbReference type="ARBA" id="ARBA00023004"/>
    </source>
</evidence>
<dbReference type="Proteomes" id="UP000777784">
    <property type="component" value="Unassembled WGS sequence"/>
</dbReference>
<accession>A0A948WAV5</accession>
<dbReference type="InterPro" id="IPR000192">
    <property type="entry name" value="Aminotrans_V_dom"/>
</dbReference>
<comment type="similarity">
    <text evidence="2">Belongs to the class-V pyridoxal-phosphate-dependent aminotransferase family. NifS/IscS subfamily.</text>
</comment>
<evidence type="ECO:0000313" key="12">
    <source>
        <dbReference type="EMBL" id="MBU2689393.1"/>
    </source>
</evidence>
<dbReference type="GO" id="GO:0051537">
    <property type="term" value="F:2 iron, 2 sulfur cluster binding"/>
    <property type="evidence" value="ECO:0007669"/>
    <property type="project" value="UniProtKB-KW"/>
</dbReference>
<dbReference type="PIRSF" id="PIRSF005572">
    <property type="entry name" value="NifS"/>
    <property type="match status" value="1"/>
</dbReference>
<comment type="caution">
    <text evidence="12">The sequence shown here is derived from an EMBL/GenBank/DDBJ whole genome shotgun (WGS) entry which is preliminary data.</text>
</comment>
<feature type="domain" description="Aminotransferase class V" evidence="11">
    <location>
        <begin position="2"/>
        <end position="358"/>
    </location>
</feature>
<protein>
    <recommendedName>
        <fullName evidence="3">cysteine desulfurase</fullName>
        <ecNumber evidence="3">2.8.1.7</ecNumber>
    </recommendedName>
</protein>
<dbReference type="Gene3D" id="3.90.1150.10">
    <property type="entry name" value="Aspartate Aminotransferase, domain 1"/>
    <property type="match status" value="1"/>
</dbReference>
<dbReference type="InterPro" id="IPR015421">
    <property type="entry name" value="PyrdxlP-dep_Trfase_major"/>
</dbReference>
<keyword evidence="6" id="KW-0479">Metal-binding</keyword>
<evidence type="ECO:0000256" key="1">
    <source>
        <dbReference type="ARBA" id="ARBA00001933"/>
    </source>
</evidence>
<evidence type="ECO:0000256" key="7">
    <source>
        <dbReference type="ARBA" id="ARBA00022898"/>
    </source>
</evidence>
<keyword evidence="7" id="KW-0663">Pyridoxal phosphate</keyword>
<keyword evidence="9" id="KW-0411">Iron-sulfur</keyword>
<dbReference type="Pfam" id="PF00266">
    <property type="entry name" value="Aminotran_5"/>
    <property type="match status" value="1"/>
</dbReference>
<evidence type="ECO:0000256" key="10">
    <source>
        <dbReference type="ARBA" id="ARBA00050776"/>
    </source>
</evidence>
<dbReference type="GO" id="GO:0031071">
    <property type="term" value="F:cysteine desulfurase activity"/>
    <property type="evidence" value="ECO:0007669"/>
    <property type="project" value="UniProtKB-EC"/>
</dbReference>
<dbReference type="EC" id="2.8.1.7" evidence="3"/>
<evidence type="ECO:0000256" key="2">
    <source>
        <dbReference type="ARBA" id="ARBA00006490"/>
    </source>
</evidence>
<name>A0A948WAV5_UNCEI</name>